<evidence type="ECO:0000313" key="5">
    <source>
        <dbReference type="Proteomes" id="UP000739538"/>
    </source>
</evidence>
<dbReference type="GO" id="GO:0015562">
    <property type="term" value="F:efflux transmembrane transporter activity"/>
    <property type="evidence" value="ECO:0007669"/>
    <property type="project" value="TreeGrafter"/>
</dbReference>
<reference evidence="4" key="1">
    <citation type="submission" date="2020-04" db="EMBL/GenBank/DDBJ databases">
        <authorList>
            <person name="Zhang T."/>
        </authorList>
    </citation>
    <scope>NUCLEOTIDE SEQUENCE</scope>
    <source>
        <strain evidence="4">HKST-UBA02</strain>
    </source>
</reference>
<evidence type="ECO:0000256" key="2">
    <source>
        <dbReference type="SAM" id="Coils"/>
    </source>
</evidence>
<evidence type="ECO:0000313" key="4">
    <source>
        <dbReference type="EMBL" id="MCA9756913.1"/>
    </source>
</evidence>
<dbReference type="AlphaFoldDB" id="A0A956NDB4"/>
<accession>A0A956NDB4</accession>
<dbReference type="Gene3D" id="1.10.287.470">
    <property type="entry name" value="Helix hairpin bin"/>
    <property type="match status" value="1"/>
</dbReference>
<dbReference type="Gene3D" id="2.40.30.170">
    <property type="match status" value="1"/>
</dbReference>
<dbReference type="EMBL" id="JAGQHS010000072">
    <property type="protein sequence ID" value="MCA9756913.1"/>
    <property type="molecule type" value="Genomic_DNA"/>
</dbReference>
<comment type="caution">
    <text evidence="4">The sequence shown here is derived from an EMBL/GenBank/DDBJ whole genome shotgun (WGS) entry which is preliminary data.</text>
</comment>
<proteinExistence type="inferred from homology"/>
<evidence type="ECO:0000256" key="1">
    <source>
        <dbReference type="ARBA" id="ARBA00009477"/>
    </source>
</evidence>
<dbReference type="PANTHER" id="PTHR30469:SF12">
    <property type="entry name" value="MULTIDRUG RESISTANCE PROTEIN MDTA"/>
    <property type="match status" value="1"/>
</dbReference>
<dbReference type="InterPro" id="IPR006143">
    <property type="entry name" value="RND_pump_MFP"/>
</dbReference>
<evidence type="ECO:0000256" key="3">
    <source>
        <dbReference type="SAM" id="MobiDB-lite"/>
    </source>
</evidence>
<dbReference type="GO" id="GO:1990281">
    <property type="term" value="C:efflux pump complex"/>
    <property type="evidence" value="ECO:0007669"/>
    <property type="project" value="TreeGrafter"/>
</dbReference>
<feature type="coiled-coil region" evidence="2">
    <location>
        <begin position="108"/>
        <end position="183"/>
    </location>
</feature>
<gene>
    <name evidence="4" type="ORF">KDA27_14000</name>
</gene>
<reference evidence="4" key="2">
    <citation type="journal article" date="2021" name="Microbiome">
        <title>Successional dynamics and alternative stable states in a saline activated sludge microbial community over 9 years.</title>
        <authorList>
            <person name="Wang Y."/>
            <person name="Ye J."/>
            <person name="Ju F."/>
            <person name="Liu L."/>
            <person name="Boyd J.A."/>
            <person name="Deng Y."/>
            <person name="Parks D.H."/>
            <person name="Jiang X."/>
            <person name="Yin X."/>
            <person name="Woodcroft B.J."/>
            <person name="Tyson G.W."/>
            <person name="Hugenholtz P."/>
            <person name="Polz M.F."/>
            <person name="Zhang T."/>
        </authorList>
    </citation>
    <scope>NUCLEOTIDE SEQUENCE</scope>
    <source>
        <strain evidence="4">HKST-UBA02</strain>
    </source>
</reference>
<dbReference type="Gene3D" id="2.40.420.20">
    <property type="match status" value="1"/>
</dbReference>
<dbReference type="SUPFAM" id="SSF111369">
    <property type="entry name" value="HlyD-like secretion proteins"/>
    <property type="match status" value="1"/>
</dbReference>
<dbReference type="PANTHER" id="PTHR30469">
    <property type="entry name" value="MULTIDRUG RESISTANCE PROTEIN MDTA"/>
    <property type="match status" value="1"/>
</dbReference>
<protein>
    <submittedName>
        <fullName evidence="4">Efflux RND transporter periplasmic adaptor subunit</fullName>
    </submittedName>
</protein>
<dbReference type="NCBIfam" id="TIGR01730">
    <property type="entry name" value="RND_mfp"/>
    <property type="match status" value="1"/>
</dbReference>
<organism evidence="4 5">
    <name type="scientific">Eiseniibacteriota bacterium</name>
    <dbReference type="NCBI Taxonomy" id="2212470"/>
    <lineage>
        <taxon>Bacteria</taxon>
        <taxon>Candidatus Eiseniibacteriota</taxon>
    </lineage>
</organism>
<sequence>MRKFVLIAAPFLIVLLSGAAAVTLVKSRPEIEKTRPVPPPPLVRTMVATPEDVQVFVESQGTVEPRTETVLVSEVAGRVVDVSSSFAAGGIFQKGDVLLRLDSGDYELAVVQAKSQVAQAELRLAQEEAEAAIARNEWTELQGGDAPPLANRDLQVAQARAAFEAAKASQRQAERNLERTRIRAPYSGRLRATRVDVGQYVGPGTPVAEVFATDYAEIRLPVRDSEFAFLDVPLDGNGDGHGPSVVLRGDFAGQEQTWEGRIVRTEGEIDPKTRMIHLVARVDDPYAGRSGMLSADRSVGQAARGSTDESDRMHAGRSADGSARRSAGQSAVPLSVGLFVSADVAGTVLDDVFVIPRSAIRQGGELLIVDGEDRLRIREVDIVRAERERVIVAGGLEEGERICLSPLEVVSDGMKVRTGQGSPKEMSFLFDGGSTATDLPGGDA</sequence>
<name>A0A956NDB4_UNCEI</name>
<dbReference type="Proteomes" id="UP000739538">
    <property type="component" value="Unassembled WGS sequence"/>
</dbReference>
<comment type="similarity">
    <text evidence="1">Belongs to the membrane fusion protein (MFP) (TC 8.A.1) family.</text>
</comment>
<keyword evidence="2" id="KW-0175">Coiled coil</keyword>
<feature type="region of interest" description="Disordered" evidence="3">
    <location>
        <begin position="291"/>
        <end position="326"/>
    </location>
</feature>
<dbReference type="Gene3D" id="2.40.50.100">
    <property type="match status" value="1"/>
</dbReference>